<reference evidence="1" key="1">
    <citation type="submission" date="2018-01" db="EMBL/GenBank/DDBJ databases">
        <title>A diatom virus reveals a new lineage of giant single stranded DNA viruses originating from double stranded DNA phage.</title>
        <authorList>
            <person name="Carlson M.C.G."/>
            <person name="Frischkorn K.R."/>
            <person name="Brumfield S."/>
            <person name="Rocap G."/>
        </authorList>
    </citation>
    <scope>NUCLEOTIDE SEQUENCE</scope>
    <source>
        <strain evidence="1">PmDNAV1</strain>
    </source>
</reference>
<name>A0A678W9R8_9VIRU</name>
<protein>
    <submittedName>
        <fullName evidence="1">Uncharacterized protein</fullName>
    </submittedName>
</protein>
<gene>
    <name evidence="1" type="ORF">PmDNAV2_gp8</name>
</gene>
<organism evidence="1">
    <name type="scientific">Pseudo-nitzschia multiseries DNA virus</name>
    <dbReference type="NCBI Taxonomy" id="2364897"/>
    <lineage>
        <taxon>Viruses</taxon>
    </lineage>
</organism>
<accession>A0A678W9R8</accession>
<proteinExistence type="predicted"/>
<dbReference type="EMBL" id="MG841151">
    <property type="protein sequence ID" value="AYJ09383.1"/>
    <property type="molecule type" value="Genomic_DNA"/>
</dbReference>
<sequence length="117" mass="13200">MKLTIRKCENGWLIVDGSGPQYICKDYVATDVESLCAVVRKLCGSGESTKRYVKTDYDERYYLTAGKVYEVTDWDFDSLTSFNITDDEGDKIFCRLKGCDHLGGGNWIECDADGEPK</sequence>
<evidence type="ECO:0000313" key="1">
    <source>
        <dbReference type="EMBL" id="AYJ09383.1"/>
    </source>
</evidence>